<dbReference type="Gene3D" id="3.40.50.1000">
    <property type="entry name" value="HAD superfamily/HAD-like"/>
    <property type="match status" value="1"/>
</dbReference>
<comment type="caution">
    <text evidence="1">The sequence shown here is derived from an EMBL/GenBank/DDBJ whole genome shotgun (WGS) entry which is preliminary data.</text>
</comment>
<organism evidence="1 2">
    <name type="scientific">Fimbriiglobus ruber</name>
    <dbReference type="NCBI Taxonomy" id="1908690"/>
    <lineage>
        <taxon>Bacteria</taxon>
        <taxon>Pseudomonadati</taxon>
        <taxon>Planctomycetota</taxon>
        <taxon>Planctomycetia</taxon>
        <taxon>Gemmatales</taxon>
        <taxon>Gemmataceae</taxon>
        <taxon>Fimbriiglobus</taxon>
    </lineage>
</organism>
<dbReference type="PRINTS" id="PR00413">
    <property type="entry name" value="HADHALOGNASE"/>
</dbReference>
<dbReference type="Gene3D" id="1.10.150.720">
    <property type="entry name" value="Haloacid dehalogenase-like hydrolase"/>
    <property type="match status" value="1"/>
</dbReference>
<dbReference type="AlphaFoldDB" id="A0A225E1D6"/>
<dbReference type="SUPFAM" id="SSF56784">
    <property type="entry name" value="HAD-like"/>
    <property type="match status" value="1"/>
</dbReference>
<dbReference type="Pfam" id="PF00702">
    <property type="entry name" value="Hydrolase"/>
    <property type="match status" value="1"/>
</dbReference>
<dbReference type="InterPro" id="IPR036412">
    <property type="entry name" value="HAD-like_sf"/>
</dbReference>
<reference evidence="2" key="1">
    <citation type="submission" date="2017-06" db="EMBL/GenBank/DDBJ databases">
        <title>Genome analysis of Fimbriiglobus ruber SP5, the first member of the order Planctomycetales with confirmed chitinolytic capability.</title>
        <authorList>
            <person name="Ravin N.V."/>
            <person name="Rakitin A.L."/>
            <person name="Ivanova A.A."/>
            <person name="Beletsky A.V."/>
            <person name="Kulichevskaya I.S."/>
            <person name="Mardanov A.V."/>
            <person name="Dedysh S.N."/>
        </authorList>
    </citation>
    <scope>NUCLEOTIDE SEQUENCE [LARGE SCALE GENOMIC DNA]</scope>
    <source>
        <strain evidence="2">SP5</strain>
    </source>
</reference>
<dbReference type="SFLD" id="SFLDS00003">
    <property type="entry name" value="Haloacid_Dehalogenase"/>
    <property type="match status" value="1"/>
</dbReference>
<dbReference type="NCBIfam" id="TIGR01549">
    <property type="entry name" value="HAD-SF-IA-v1"/>
    <property type="match status" value="1"/>
</dbReference>
<dbReference type="SFLD" id="SFLDG01129">
    <property type="entry name" value="C1.5:_HAD__Beta-PGM__Phosphata"/>
    <property type="match status" value="1"/>
</dbReference>
<sequence>MIPSTPTPSFVLPAAVRAVFFDAVGTVLHPEPGAPAVYADAAARYGISADPATVLERFRAAYLREEAVDARTGWATSEARELARWQTIVRETLPGAPAECFDLLYQHFANPAGWRVPDRAAEVFAALTSRGLILGLASNYDSRLDTVLAGRHELAALRDRVVVSSRLGVRKPGAAFFQHLLRVAACEPGEMLYVGDDRDNDFDGAAAAGLRAVLLDPKNRHPDVTPRITALTDLLTTALETKRPGGSLQ</sequence>
<dbReference type="InterPro" id="IPR023214">
    <property type="entry name" value="HAD_sf"/>
</dbReference>
<evidence type="ECO:0000313" key="2">
    <source>
        <dbReference type="Proteomes" id="UP000214646"/>
    </source>
</evidence>
<dbReference type="Proteomes" id="UP000214646">
    <property type="component" value="Unassembled WGS sequence"/>
</dbReference>
<dbReference type="InterPro" id="IPR006439">
    <property type="entry name" value="HAD-SF_hydro_IA"/>
</dbReference>
<dbReference type="RefSeq" id="WP_088252166.1">
    <property type="nucleotide sequence ID" value="NZ_NIDE01000001.1"/>
</dbReference>
<protein>
    <submittedName>
        <fullName evidence="1">Uncharacterized protein</fullName>
    </submittedName>
</protein>
<dbReference type="InterPro" id="IPR044924">
    <property type="entry name" value="HAD-SF_hydro_IA_REG-2-like_cap"/>
</dbReference>
<accession>A0A225E1D6</accession>
<proteinExistence type="predicted"/>
<dbReference type="PANTHER" id="PTHR46649:SF4">
    <property type="entry name" value="HALOACID DEHALOGENASE-LIKE HYDROLASE (HAD) SUPERFAMILY PROTEIN"/>
    <property type="match status" value="1"/>
</dbReference>
<evidence type="ECO:0000313" key="1">
    <source>
        <dbReference type="EMBL" id="OWK47013.1"/>
    </source>
</evidence>
<dbReference type="OrthoDB" id="9809962at2"/>
<dbReference type="EMBL" id="NIDE01000001">
    <property type="protein sequence ID" value="OWK47013.1"/>
    <property type="molecule type" value="Genomic_DNA"/>
</dbReference>
<dbReference type="PANTHER" id="PTHR46649">
    <property type="match status" value="1"/>
</dbReference>
<gene>
    <name evidence="1" type="ORF">FRUB_00712</name>
</gene>
<name>A0A225E1D6_9BACT</name>
<keyword evidence="2" id="KW-1185">Reference proteome</keyword>